<accession>A0AAD9NC75</accession>
<dbReference type="Gene3D" id="3.50.50.60">
    <property type="entry name" value="FAD/NAD(P)-binding domain"/>
    <property type="match status" value="1"/>
</dbReference>
<dbReference type="GO" id="GO:0016628">
    <property type="term" value="F:oxidoreductase activity, acting on the CH-CH group of donors, NAD or NADP as acceptor"/>
    <property type="evidence" value="ECO:0007669"/>
    <property type="project" value="InterPro"/>
</dbReference>
<reference evidence="2" key="1">
    <citation type="journal article" date="2023" name="Mol. Biol. Evol.">
        <title>Third-Generation Sequencing Reveals the Adaptive Role of the Epigenome in Three Deep-Sea Polychaetes.</title>
        <authorList>
            <person name="Perez M."/>
            <person name="Aroh O."/>
            <person name="Sun Y."/>
            <person name="Lan Y."/>
            <person name="Juniper S.K."/>
            <person name="Young C.R."/>
            <person name="Angers B."/>
            <person name="Qian P.Y."/>
        </authorList>
    </citation>
    <scope>NUCLEOTIDE SEQUENCE</scope>
    <source>
        <strain evidence="2">P08H-3</strain>
    </source>
</reference>
<feature type="domain" description="FAD-binding" evidence="1">
    <location>
        <begin position="61"/>
        <end position="392"/>
    </location>
</feature>
<dbReference type="EMBL" id="JAODUP010000090">
    <property type="protein sequence ID" value="KAK2162866.1"/>
    <property type="molecule type" value="Genomic_DNA"/>
</dbReference>
<evidence type="ECO:0000259" key="1">
    <source>
        <dbReference type="Pfam" id="PF01494"/>
    </source>
</evidence>
<dbReference type="PANTHER" id="PTHR42685:SF22">
    <property type="entry name" value="CONDITIONED MEDIUM FACTOR RECEPTOR 1"/>
    <property type="match status" value="1"/>
</dbReference>
<dbReference type="AlphaFoldDB" id="A0AAD9NC75"/>
<dbReference type="InterPro" id="IPR036188">
    <property type="entry name" value="FAD/NAD-bd_sf"/>
</dbReference>
<comment type="caution">
    <text evidence="2">The sequence shown here is derived from an EMBL/GenBank/DDBJ whole genome shotgun (WGS) entry which is preliminary data.</text>
</comment>
<sequence length="485" mass="53456">MGFSNVSFIDDRSEIVLVILLIINSKWQRTTSHRDSDIPTALVLNDSLILQHVKGTAKDFYDVAIVGAGPSGSTCGYFLGKANRSVVLLEKKKFPRDKYCGDAVCKTAIEILDEMGIYKKLLAENKAKIADNGGMVSPSGLSYIGRSKELLGDIPAAIACKRIHLDEAIAMAAKSAGADLREDCPVSEAIFNKDEGLWTIKIEGSEKVIKARLLVCADGATSKLASKLGIVSGPPTSNCSRSYVEGGTHKFKADGVIFWTRDMLPGYSALFKHPNDELNYCVYIIPGNPNVTTDDLPKWHEKLKNEDPFISKSLGDNFKIERMKAASLRLGGVPVSYDTHCIVVGDAAGMIDPMTGEGIHHAMEGGKLAATFLDRAMNHGNYSRDVMKIYHDEWMEKFGSDFKWSMIICQLIYRYPILLDAATSAVTHKGDKFLAKWADIMTGRVPKVYLLRPEFVIVITYELLSLMLKKLTGKYPKPPTKEKSS</sequence>
<name>A0AAD9NC75_9ANNE</name>
<dbReference type="InterPro" id="IPR011777">
    <property type="entry name" value="Geranylgeranyl_Rdtase_fam"/>
</dbReference>
<dbReference type="SUPFAM" id="SSF51905">
    <property type="entry name" value="FAD/NAD(P)-binding domain"/>
    <property type="match status" value="1"/>
</dbReference>
<dbReference type="InterPro" id="IPR002938">
    <property type="entry name" value="FAD-bd"/>
</dbReference>
<gene>
    <name evidence="2" type="ORF">LSH36_90g04033</name>
</gene>
<dbReference type="InterPro" id="IPR050407">
    <property type="entry name" value="Geranylgeranyl_reductase"/>
</dbReference>
<dbReference type="Proteomes" id="UP001208570">
    <property type="component" value="Unassembled WGS sequence"/>
</dbReference>
<dbReference type="PRINTS" id="PR00420">
    <property type="entry name" value="RNGMNOXGNASE"/>
</dbReference>
<organism evidence="2 3">
    <name type="scientific">Paralvinella palmiformis</name>
    <dbReference type="NCBI Taxonomy" id="53620"/>
    <lineage>
        <taxon>Eukaryota</taxon>
        <taxon>Metazoa</taxon>
        <taxon>Spiralia</taxon>
        <taxon>Lophotrochozoa</taxon>
        <taxon>Annelida</taxon>
        <taxon>Polychaeta</taxon>
        <taxon>Sedentaria</taxon>
        <taxon>Canalipalpata</taxon>
        <taxon>Terebellida</taxon>
        <taxon>Terebelliformia</taxon>
        <taxon>Alvinellidae</taxon>
        <taxon>Paralvinella</taxon>
    </lineage>
</organism>
<keyword evidence="3" id="KW-1185">Reference proteome</keyword>
<protein>
    <recommendedName>
        <fullName evidence="1">FAD-binding domain-containing protein</fullName>
    </recommendedName>
</protein>
<dbReference type="PANTHER" id="PTHR42685">
    <property type="entry name" value="GERANYLGERANYL DIPHOSPHATE REDUCTASE"/>
    <property type="match status" value="1"/>
</dbReference>
<dbReference type="Pfam" id="PF01494">
    <property type="entry name" value="FAD_binding_3"/>
    <property type="match status" value="1"/>
</dbReference>
<dbReference type="GO" id="GO:0071949">
    <property type="term" value="F:FAD binding"/>
    <property type="evidence" value="ECO:0007669"/>
    <property type="project" value="InterPro"/>
</dbReference>
<proteinExistence type="predicted"/>
<evidence type="ECO:0000313" key="2">
    <source>
        <dbReference type="EMBL" id="KAK2162866.1"/>
    </source>
</evidence>
<dbReference type="NCBIfam" id="TIGR02032">
    <property type="entry name" value="GG-red-SF"/>
    <property type="match status" value="1"/>
</dbReference>
<evidence type="ECO:0000313" key="3">
    <source>
        <dbReference type="Proteomes" id="UP001208570"/>
    </source>
</evidence>